<dbReference type="GO" id="GO:0003725">
    <property type="term" value="F:double-stranded RNA binding"/>
    <property type="evidence" value="ECO:0007669"/>
    <property type="project" value="InterPro"/>
</dbReference>
<keyword evidence="6" id="KW-0819">tRNA processing</keyword>
<dbReference type="Gene3D" id="3.90.870.10">
    <property type="entry name" value="DHBP synthase"/>
    <property type="match status" value="1"/>
</dbReference>
<comment type="catalytic activity">
    <reaction evidence="11">
        <text>L-threonine + hydrogencarbonate + ATP = L-threonylcarbamoyladenylate + diphosphate + H2O</text>
        <dbReference type="Rhea" id="RHEA:36407"/>
        <dbReference type="ChEBI" id="CHEBI:15377"/>
        <dbReference type="ChEBI" id="CHEBI:17544"/>
        <dbReference type="ChEBI" id="CHEBI:30616"/>
        <dbReference type="ChEBI" id="CHEBI:33019"/>
        <dbReference type="ChEBI" id="CHEBI:57926"/>
        <dbReference type="ChEBI" id="CHEBI:73682"/>
        <dbReference type="EC" id="2.7.7.87"/>
    </reaction>
</comment>
<dbReference type="GO" id="GO:0000049">
    <property type="term" value="F:tRNA binding"/>
    <property type="evidence" value="ECO:0007669"/>
    <property type="project" value="TreeGrafter"/>
</dbReference>
<dbReference type="GO" id="GO:0005524">
    <property type="term" value="F:ATP binding"/>
    <property type="evidence" value="ECO:0007669"/>
    <property type="project" value="UniProtKB-KW"/>
</dbReference>
<protein>
    <recommendedName>
        <fullName evidence="10">L-threonylcarbamoyladenylate synthase</fullName>
        <ecNumber evidence="3">2.7.7.87</ecNumber>
    </recommendedName>
    <alternativeName>
        <fullName evidence="10">L-threonylcarbamoyladenylate synthase</fullName>
    </alternativeName>
</protein>
<proteinExistence type="inferred from homology"/>
<keyword evidence="4" id="KW-0963">Cytoplasm</keyword>
<gene>
    <name evidence="13" type="primary">ywlC</name>
    <name evidence="13" type="ORF">AOLFYP35_01182</name>
</gene>
<reference evidence="13" key="1">
    <citation type="submission" date="2019-11" db="EMBL/GenBank/DDBJ databases">
        <authorList>
            <person name="Feng L."/>
        </authorList>
    </citation>
    <scope>NUCLEOTIDE SEQUENCE</scope>
    <source>
        <strain evidence="13">AodontolyticusLFYP35</strain>
    </source>
</reference>
<evidence type="ECO:0000256" key="4">
    <source>
        <dbReference type="ARBA" id="ARBA00022490"/>
    </source>
</evidence>
<evidence type="ECO:0000259" key="12">
    <source>
        <dbReference type="PROSITE" id="PS51163"/>
    </source>
</evidence>
<dbReference type="PANTHER" id="PTHR17490">
    <property type="entry name" value="SUA5"/>
    <property type="match status" value="1"/>
</dbReference>
<evidence type="ECO:0000256" key="2">
    <source>
        <dbReference type="ARBA" id="ARBA00007663"/>
    </source>
</evidence>
<dbReference type="PROSITE" id="PS51163">
    <property type="entry name" value="YRDC"/>
    <property type="match status" value="1"/>
</dbReference>
<dbReference type="EMBL" id="CACRSM010000002">
    <property type="protein sequence ID" value="VYT00651.1"/>
    <property type="molecule type" value="Genomic_DNA"/>
</dbReference>
<evidence type="ECO:0000256" key="7">
    <source>
        <dbReference type="ARBA" id="ARBA00022695"/>
    </source>
</evidence>
<evidence type="ECO:0000256" key="5">
    <source>
        <dbReference type="ARBA" id="ARBA00022679"/>
    </source>
</evidence>
<keyword evidence="5 13" id="KW-0808">Transferase</keyword>
<dbReference type="Pfam" id="PF01300">
    <property type="entry name" value="Sua5_yciO_yrdC"/>
    <property type="match status" value="1"/>
</dbReference>
<feature type="domain" description="YrdC-like" evidence="12">
    <location>
        <begin position="13"/>
        <end position="198"/>
    </location>
</feature>
<dbReference type="GO" id="GO:0005737">
    <property type="term" value="C:cytoplasm"/>
    <property type="evidence" value="ECO:0007669"/>
    <property type="project" value="UniProtKB-SubCell"/>
</dbReference>
<dbReference type="PANTHER" id="PTHR17490:SF16">
    <property type="entry name" value="THREONYLCARBAMOYL-AMP SYNTHASE"/>
    <property type="match status" value="1"/>
</dbReference>
<dbReference type="GO" id="GO:0006450">
    <property type="term" value="P:regulation of translational fidelity"/>
    <property type="evidence" value="ECO:0007669"/>
    <property type="project" value="TreeGrafter"/>
</dbReference>
<name>A0A6N2T9B5_9ACTO</name>
<evidence type="ECO:0000256" key="1">
    <source>
        <dbReference type="ARBA" id="ARBA00004496"/>
    </source>
</evidence>
<keyword evidence="7 13" id="KW-0548">Nucleotidyltransferase</keyword>
<dbReference type="EC" id="2.7.7.87" evidence="3"/>
<keyword evidence="8" id="KW-0547">Nucleotide-binding</keyword>
<evidence type="ECO:0000256" key="6">
    <source>
        <dbReference type="ARBA" id="ARBA00022694"/>
    </source>
</evidence>
<dbReference type="GO" id="GO:0061710">
    <property type="term" value="F:L-threonylcarbamoyladenylate synthase"/>
    <property type="evidence" value="ECO:0007669"/>
    <property type="project" value="UniProtKB-EC"/>
</dbReference>
<dbReference type="GO" id="GO:0008033">
    <property type="term" value="P:tRNA processing"/>
    <property type="evidence" value="ECO:0007669"/>
    <property type="project" value="UniProtKB-KW"/>
</dbReference>
<dbReference type="NCBIfam" id="TIGR00057">
    <property type="entry name" value="L-threonylcarbamoyladenylate synthase"/>
    <property type="match status" value="1"/>
</dbReference>
<comment type="subcellular location">
    <subcellularLocation>
        <location evidence="1">Cytoplasm</location>
    </subcellularLocation>
</comment>
<evidence type="ECO:0000256" key="3">
    <source>
        <dbReference type="ARBA" id="ARBA00012584"/>
    </source>
</evidence>
<evidence type="ECO:0000256" key="8">
    <source>
        <dbReference type="ARBA" id="ARBA00022741"/>
    </source>
</evidence>
<evidence type="ECO:0000313" key="13">
    <source>
        <dbReference type="EMBL" id="VYT00651.1"/>
    </source>
</evidence>
<dbReference type="InterPro" id="IPR017945">
    <property type="entry name" value="DHBP_synth_RibB-like_a/b_dom"/>
</dbReference>
<dbReference type="SUPFAM" id="SSF55821">
    <property type="entry name" value="YrdC/RibB"/>
    <property type="match status" value="1"/>
</dbReference>
<dbReference type="AlphaFoldDB" id="A0A6N2T9B5"/>
<evidence type="ECO:0000256" key="9">
    <source>
        <dbReference type="ARBA" id="ARBA00022840"/>
    </source>
</evidence>
<keyword evidence="9" id="KW-0067">ATP-binding</keyword>
<comment type="similarity">
    <text evidence="2">Belongs to the SUA5 family.</text>
</comment>
<evidence type="ECO:0000256" key="11">
    <source>
        <dbReference type="ARBA" id="ARBA00048366"/>
    </source>
</evidence>
<sequence>MEHIFECAHGWAKDELDLLKGQIREGALVVLPTDTVYGIGVSADDHEGVRRLLAAKGRGETMPPPVLVASVGQAQSVSIDLDDDAIGLMKAFWPGALTLIVRANPSVNWDLGKTHGTVALRMPNHPQVCELLEAVGPMAVTSANLTGQPPATNIDEALGYFRGTVDYYVNSGPTQSAQPSTIIDCAHGQARVLREGALSVEDIARVLDYQPLAR</sequence>
<dbReference type="InterPro" id="IPR006070">
    <property type="entry name" value="Sua5-like_dom"/>
</dbReference>
<evidence type="ECO:0000256" key="10">
    <source>
        <dbReference type="ARBA" id="ARBA00029774"/>
    </source>
</evidence>
<accession>A0A6N2T9B5</accession>
<dbReference type="InterPro" id="IPR050156">
    <property type="entry name" value="TC-AMP_synthase_SUA5"/>
</dbReference>
<organism evidence="13">
    <name type="scientific">Schaalia odontolytica</name>
    <dbReference type="NCBI Taxonomy" id="1660"/>
    <lineage>
        <taxon>Bacteria</taxon>
        <taxon>Bacillati</taxon>
        <taxon>Actinomycetota</taxon>
        <taxon>Actinomycetes</taxon>
        <taxon>Actinomycetales</taxon>
        <taxon>Actinomycetaceae</taxon>
        <taxon>Schaalia</taxon>
    </lineage>
</organism>